<feature type="region of interest" description="Disordered" evidence="1">
    <location>
        <begin position="1"/>
        <end position="166"/>
    </location>
</feature>
<evidence type="ECO:0000256" key="1">
    <source>
        <dbReference type="SAM" id="MobiDB-lite"/>
    </source>
</evidence>
<feature type="compositionally biased region" description="Basic residues" evidence="1">
    <location>
        <begin position="32"/>
        <end position="41"/>
    </location>
</feature>
<feature type="compositionally biased region" description="Low complexity" evidence="1">
    <location>
        <begin position="100"/>
        <end position="128"/>
    </location>
</feature>
<feature type="compositionally biased region" description="Low complexity" evidence="1">
    <location>
        <begin position="42"/>
        <end position="60"/>
    </location>
</feature>
<dbReference type="EMBL" id="CADCVO010000584">
    <property type="protein sequence ID" value="CAA9526441.1"/>
    <property type="molecule type" value="Genomic_DNA"/>
</dbReference>
<feature type="compositionally biased region" description="Low complexity" evidence="1">
    <location>
        <begin position="67"/>
        <end position="91"/>
    </location>
</feature>
<feature type="non-terminal residue" evidence="2">
    <location>
        <position position="1"/>
    </location>
</feature>
<organism evidence="2">
    <name type="scientific">uncultured Solirubrobacteraceae bacterium</name>
    <dbReference type="NCBI Taxonomy" id="1162706"/>
    <lineage>
        <taxon>Bacteria</taxon>
        <taxon>Bacillati</taxon>
        <taxon>Actinomycetota</taxon>
        <taxon>Thermoleophilia</taxon>
        <taxon>Solirubrobacterales</taxon>
        <taxon>Solirubrobacteraceae</taxon>
        <taxon>environmental samples</taxon>
    </lineage>
</organism>
<dbReference type="AlphaFoldDB" id="A0A6J4TLG4"/>
<accession>A0A6J4TLG4</accession>
<name>A0A6J4TLG4_9ACTN</name>
<reference evidence="2" key="1">
    <citation type="submission" date="2020-02" db="EMBL/GenBank/DDBJ databases">
        <authorList>
            <person name="Meier V. D."/>
        </authorList>
    </citation>
    <scope>NUCLEOTIDE SEQUENCE</scope>
    <source>
        <strain evidence="2">AVDCRST_MAG13</strain>
    </source>
</reference>
<evidence type="ECO:0000313" key="2">
    <source>
        <dbReference type="EMBL" id="CAA9526441.1"/>
    </source>
</evidence>
<proteinExistence type="predicted"/>
<protein>
    <submittedName>
        <fullName evidence="2">Uncharacterized protein</fullName>
    </submittedName>
</protein>
<feature type="non-terminal residue" evidence="2">
    <location>
        <position position="166"/>
    </location>
</feature>
<feature type="compositionally biased region" description="Low complexity" evidence="1">
    <location>
        <begin position="15"/>
        <end position="31"/>
    </location>
</feature>
<gene>
    <name evidence="2" type="ORF">AVDCRST_MAG13-3775</name>
</gene>
<sequence>CCPRVPRGSSSPAWPCRSSRTPPPRAASCRSARSRRPRAPPRRCTATPSRTRSSWSTRASCGCGSTAPPCGRSGPGSPSCSRAASRTGSPPRRGPRRASWRCGRPGGSRAPWPRRAPRTRPGAPIPTTWRRTSRERACGSSRIPTGAARGDLPCRADMPPARILER</sequence>